<accession>A0ABV6WWL1</accession>
<comment type="caution">
    <text evidence="2">The sequence shown here is derived from an EMBL/GenBank/DDBJ whole genome shotgun (WGS) entry which is preliminary data.</text>
</comment>
<evidence type="ECO:0000256" key="1">
    <source>
        <dbReference type="SAM" id="MobiDB-lite"/>
    </source>
</evidence>
<dbReference type="InterPro" id="IPR049693">
    <property type="entry name" value="Daptide_RRE"/>
</dbReference>
<dbReference type="NCBIfam" id="NF041823">
    <property type="entry name" value="daptide_RRE"/>
    <property type="match status" value="1"/>
</dbReference>
<organism evidence="2 3">
    <name type="scientific">Streptacidiphilus alkalitolerans</name>
    <dbReference type="NCBI Taxonomy" id="3342712"/>
    <lineage>
        <taxon>Bacteria</taxon>
        <taxon>Bacillati</taxon>
        <taxon>Actinomycetota</taxon>
        <taxon>Actinomycetes</taxon>
        <taxon>Kitasatosporales</taxon>
        <taxon>Streptomycetaceae</taxon>
        <taxon>Streptacidiphilus</taxon>
    </lineage>
</organism>
<proteinExistence type="predicted"/>
<gene>
    <name evidence="2" type="primary">mpaB</name>
    <name evidence="2" type="ORF">ACEZDB_05625</name>
</gene>
<name>A0ABV6WWL1_9ACTN</name>
<dbReference type="EMBL" id="JBHEZY010000002">
    <property type="protein sequence ID" value="MFC1430138.1"/>
    <property type="molecule type" value="Genomic_DNA"/>
</dbReference>
<protein>
    <submittedName>
        <fullName evidence="2">Daptide biosynthesis RiPP recognition protein</fullName>
    </submittedName>
</protein>
<feature type="region of interest" description="Disordered" evidence="1">
    <location>
        <begin position="1"/>
        <end position="20"/>
    </location>
</feature>
<reference evidence="2 3" key="1">
    <citation type="submission" date="2024-09" db="EMBL/GenBank/DDBJ databases">
        <authorList>
            <person name="Lee S.D."/>
        </authorList>
    </citation>
    <scope>NUCLEOTIDE SEQUENCE [LARGE SCALE GENOMIC DNA]</scope>
    <source>
        <strain evidence="2 3">N1-3</strain>
    </source>
</reference>
<sequence>MKRHLMSWGTGKAGLLPTPPADGTTATLVLERADHLTAAVASGLAGPESVVFVPTSADGGDGGVYTVGGPTVVHYEGSLSDAGGEFSVGSSFFLQSQTYGVSPYMSVVGPTLVRIADETDFQYYLEDADQAREAGVFSDFLTHPVIQLADVCALGSGPSADGPQWRLHIAASGTVSTSPHGRPLGTLGASPEQLQHAWTQLRTDPGEHGCPVCLGSVLDQPARADALAARPWLGRYLAALDSIRDLRARGLSEPRVSGFGARLLPELAELGLAADVPSAAAPLLLWTDQAAFVHTVDRSRTFQLDLALAPAVEALLGCGSTEDPERFADRGLLERARASLRAVGVELHRAESVGAGV</sequence>
<evidence type="ECO:0000313" key="3">
    <source>
        <dbReference type="Proteomes" id="UP001592530"/>
    </source>
</evidence>
<dbReference type="Proteomes" id="UP001592530">
    <property type="component" value="Unassembled WGS sequence"/>
</dbReference>
<dbReference type="RefSeq" id="WP_380549396.1">
    <property type="nucleotide sequence ID" value="NZ_JBHEZY010000002.1"/>
</dbReference>
<evidence type="ECO:0000313" key="2">
    <source>
        <dbReference type="EMBL" id="MFC1430138.1"/>
    </source>
</evidence>